<evidence type="ECO:0000313" key="7">
    <source>
        <dbReference type="EMBL" id="KAK7825733.1"/>
    </source>
</evidence>
<feature type="domain" description="O-methyltransferase C-terminal" evidence="5">
    <location>
        <begin position="282"/>
        <end position="487"/>
    </location>
</feature>
<dbReference type="PANTHER" id="PTHR11746">
    <property type="entry name" value="O-METHYLTRANSFERASE"/>
    <property type="match status" value="1"/>
</dbReference>
<keyword evidence="8" id="KW-1185">Reference proteome</keyword>
<dbReference type="InterPro" id="IPR029063">
    <property type="entry name" value="SAM-dependent_MTases_sf"/>
</dbReference>
<dbReference type="EMBL" id="PKMF04000566">
    <property type="protein sequence ID" value="KAK7825733.1"/>
    <property type="molecule type" value="Genomic_DNA"/>
</dbReference>
<dbReference type="FunFam" id="3.40.50.150:FF:000294">
    <property type="entry name" value="O-methyltransferase family protein"/>
    <property type="match status" value="1"/>
</dbReference>
<keyword evidence="1" id="KW-0489">Methyltransferase</keyword>
<dbReference type="InterPro" id="IPR012967">
    <property type="entry name" value="COMT_dimerisation"/>
</dbReference>
<dbReference type="Pfam" id="PF08100">
    <property type="entry name" value="Dimerisation"/>
    <property type="match status" value="2"/>
</dbReference>
<evidence type="ECO:0000259" key="6">
    <source>
        <dbReference type="Pfam" id="PF08100"/>
    </source>
</evidence>
<dbReference type="SUPFAM" id="SSF53335">
    <property type="entry name" value="S-adenosyl-L-methionine-dependent methyltransferases"/>
    <property type="match status" value="2"/>
</dbReference>
<dbReference type="Proteomes" id="UP000237347">
    <property type="component" value="Unassembled WGS sequence"/>
</dbReference>
<evidence type="ECO:0000256" key="1">
    <source>
        <dbReference type="ARBA" id="ARBA00022603"/>
    </source>
</evidence>
<dbReference type="InterPro" id="IPR001077">
    <property type="entry name" value="COMT_C"/>
</dbReference>
<sequence length="507" mass="56304">METKEAQALLEGQAEIWQHLFGFADSMALKCAVELRIADIINSHGGPITLCQIAAEIVNSLSLDIPYLARIMRSLVCKKKFFFFFLRNVRKKILTAYNSSDGGDTLYGLTPASKWLLHDAELSLVPVVLMENHPWQLAPWHYLSQCVKEGGIAFKKAHGCEMWGFASKNLEFNKIFNGGDSMALKCAVELRIADIIHSHGGPITLCQIAAGITNSLSLDIPYLARIMRSLVRKNILTAHNPLDGGDTLYGLTPASKWLLHDAELSLVPMVLMQNHPWLLAPWHCFSQCVKEGGTPFEKAHGCEMWDFASKNPDFNKIFNDAMASSAKIVIGVVLEEYKDGFGCLGSLVDVGGGTGEMIAAIVKAHPHIKGTNFDLPHVVATAPIRKGVSLVGGNMFESIPTADAMIMKWILHDWSDENCIKILRNCRKAISEEIGKVIIVDIILEKNNNDLFDETRIVFDLLMMAHTSGGKERTELEWKKLLEEGGFPRYKIIKIPTMPSIIEAYPM</sequence>
<dbReference type="PROSITE" id="PS51683">
    <property type="entry name" value="SAM_OMT_II"/>
    <property type="match status" value="1"/>
</dbReference>
<name>A0AAW0JGI3_QUESU</name>
<dbReference type="Gene3D" id="3.40.50.150">
    <property type="entry name" value="Vaccinia Virus protein VP39"/>
    <property type="match status" value="1"/>
</dbReference>
<evidence type="ECO:0000313" key="8">
    <source>
        <dbReference type="Proteomes" id="UP000237347"/>
    </source>
</evidence>
<evidence type="ECO:0000256" key="4">
    <source>
        <dbReference type="ARBA" id="ARBA00038277"/>
    </source>
</evidence>
<feature type="domain" description="O-methyltransferase dimerisation" evidence="6">
    <location>
        <begin position="17"/>
        <end position="118"/>
    </location>
</feature>
<keyword evidence="3" id="KW-0949">S-adenosyl-L-methionine</keyword>
<comment type="similarity">
    <text evidence="4">Belongs to the class I-like SAM-binding methyltransferase superfamily. Cation-independent O-methyltransferase family.</text>
</comment>
<organism evidence="7 8">
    <name type="scientific">Quercus suber</name>
    <name type="common">Cork oak</name>
    <dbReference type="NCBI Taxonomy" id="58331"/>
    <lineage>
        <taxon>Eukaryota</taxon>
        <taxon>Viridiplantae</taxon>
        <taxon>Streptophyta</taxon>
        <taxon>Embryophyta</taxon>
        <taxon>Tracheophyta</taxon>
        <taxon>Spermatophyta</taxon>
        <taxon>Magnoliopsida</taxon>
        <taxon>eudicotyledons</taxon>
        <taxon>Gunneridae</taxon>
        <taxon>Pentapetalae</taxon>
        <taxon>rosids</taxon>
        <taxon>fabids</taxon>
        <taxon>Fagales</taxon>
        <taxon>Fagaceae</taxon>
        <taxon>Quercus</taxon>
    </lineage>
</organism>
<dbReference type="InterPro" id="IPR036388">
    <property type="entry name" value="WH-like_DNA-bd_sf"/>
</dbReference>
<protein>
    <submittedName>
        <fullName evidence="7">Xanthohumol 4-o-methyltransferase</fullName>
    </submittedName>
</protein>
<dbReference type="SUPFAM" id="SSF46785">
    <property type="entry name" value="Winged helix' DNA-binding domain"/>
    <property type="match status" value="2"/>
</dbReference>
<keyword evidence="2" id="KW-0808">Transferase</keyword>
<dbReference type="InterPro" id="IPR016461">
    <property type="entry name" value="COMT-like"/>
</dbReference>
<reference evidence="7 8" key="1">
    <citation type="journal article" date="2018" name="Sci. Data">
        <title>The draft genome sequence of cork oak.</title>
        <authorList>
            <person name="Ramos A.M."/>
            <person name="Usie A."/>
            <person name="Barbosa P."/>
            <person name="Barros P.M."/>
            <person name="Capote T."/>
            <person name="Chaves I."/>
            <person name="Simoes F."/>
            <person name="Abreu I."/>
            <person name="Carrasquinho I."/>
            <person name="Faro C."/>
            <person name="Guimaraes J.B."/>
            <person name="Mendonca D."/>
            <person name="Nobrega F."/>
            <person name="Rodrigues L."/>
            <person name="Saibo N.J.M."/>
            <person name="Varela M.C."/>
            <person name="Egas C."/>
            <person name="Matos J."/>
            <person name="Miguel C.M."/>
            <person name="Oliveira M.M."/>
            <person name="Ricardo C.P."/>
            <person name="Goncalves S."/>
        </authorList>
    </citation>
    <scope>NUCLEOTIDE SEQUENCE [LARGE SCALE GENOMIC DNA]</scope>
    <source>
        <strain evidence="8">cv. HL8</strain>
    </source>
</reference>
<evidence type="ECO:0000259" key="5">
    <source>
        <dbReference type="Pfam" id="PF00891"/>
    </source>
</evidence>
<comment type="caution">
    <text evidence="7">The sequence shown here is derived from an EMBL/GenBank/DDBJ whole genome shotgun (WGS) entry which is preliminary data.</text>
</comment>
<feature type="domain" description="O-methyltransferase dimerisation" evidence="6">
    <location>
        <begin position="180"/>
        <end position="260"/>
    </location>
</feature>
<dbReference type="InterPro" id="IPR036390">
    <property type="entry name" value="WH_DNA-bd_sf"/>
</dbReference>
<dbReference type="GO" id="GO:0032259">
    <property type="term" value="P:methylation"/>
    <property type="evidence" value="ECO:0007669"/>
    <property type="project" value="UniProtKB-KW"/>
</dbReference>
<gene>
    <name evidence="7" type="primary">OMT2_0</name>
    <name evidence="7" type="ORF">CFP56_032799</name>
</gene>
<proteinExistence type="inferred from homology"/>
<dbReference type="GO" id="GO:0046983">
    <property type="term" value="F:protein dimerization activity"/>
    <property type="evidence" value="ECO:0007669"/>
    <property type="project" value="InterPro"/>
</dbReference>
<evidence type="ECO:0000256" key="2">
    <source>
        <dbReference type="ARBA" id="ARBA00022679"/>
    </source>
</evidence>
<accession>A0AAW0JGI3</accession>
<evidence type="ECO:0000256" key="3">
    <source>
        <dbReference type="ARBA" id="ARBA00022691"/>
    </source>
</evidence>
<dbReference type="Gene3D" id="1.10.10.10">
    <property type="entry name" value="Winged helix-like DNA-binding domain superfamily/Winged helix DNA-binding domain"/>
    <property type="match status" value="2"/>
</dbReference>
<dbReference type="Pfam" id="PF00891">
    <property type="entry name" value="Methyltransf_2"/>
    <property type="match status" value="1"/>
</dbReference>
<dbReference type="GO" id="GO:0008171">
    <property type="term" value="F:O-methyltransferase activity"/>
    <property type="evidence" value="ECO:0007669"/>
    <property type="project" value="InterPro"/>
</dbReference>
<dbReference type="AlphaFoldDB" id="A0AAW0JGI3"/>